<dbReference type="AlphaFoldDB" id="A0A544QPE1"/>
<accession>A0A544QPE1</accession>
<evidence type="ECO:0000313" key="3">
    <source>
        <dbReference type="Proteomes" id="UP000315385"/>
    </source>
</evidence>
<proteinExistence type="predicted"/>
<protein>
    <submittedName>
        <fullName evidence="2">Uncharacterized protein</fullName>
    </submittedName>
</protein>
<keyword evidence="3" id="KW-1185">Reference proteome</keyword>
<reference evidence="2 3" key="1">
    <citation type="submission" date="2019-02" db="EMBL/GenBank/DDBJ databases">
        <title>Halonotius sp. a new haloqrchaeon isolated from saline water.</title>
        <authorList>
            <person name="Duran-Viseras A."/>
            <person name="Sanchez-Porro C."/>
            <person name="Ventosa A."/>
        </authorList>
    </citation>
    <scope>NUCLEOTIDE SEQUENCE [LARGE SCALE GENOMIC DNA]</scope>
    <source>
        <strain evidence="2 3">F9-27</strain>
    </source>
</reference>
<dbReference type="EMBL" id="SESI01000002">
    <property type="protein sequence ID" value="TQQ80740.1"/>
    <property type="molecule type" value="Genomic_DNA"/>
</dbReference>
<comment type="caution">
    <text evidence="2">The sequence shown here is derived from an EMBL/GenBank/DDBJ whole genome shotgun (WGS) entry which is preliminary data.</text>
</comment>
<evidence type="ECO:0000256" key="1">
    <source>
        <dbReference type="SAM" id="MobiDB-lite"/>
    </source>
</evidence>
<organism evidence="2 3">
    <name type="scientific">Halonotius roseus</name>
    <dbReference type="NCBI Taxonomy" id="2511997"/>
    <lineage>
        <taxon>Archaea</taxon>
        <taxon>Methanobacteriati</taxon>
        <taxon>Methanobacteriota</taxon>
        <taxon>Stenosarchaea group</taxon>
        <taxon>Halobacteria</taxon>
        <taxon>Halobacteriales</taxon>
        <taxon>Haloferacaceae</taxon>
        <taxon>Halonotius</taxon>
    </lineage>
</organism>
<feature type="compositionally biased region" description="Basic and acidic residues" evidence="1">
    <location>
        <begin position="43"/>
        <end position="59"/>
    </location>
</feature>
<evidence type="ECO:0000313" key="2">
    <source>
        <dbReference type="EMBL" id="TQQ80740.1"/>
    </source>
</evidence>
<feature type="region of interest" description="Disordered" evidence="1">
    <location>
        <begin position="1"/>
        <end position="59"/>
    </location>
</feature>
<dbReference type="Proteomes" id="UP000315385">
    <property type="component" value="Unassembled WGS sequence"/>
</dbReference>
<name>A0A544QPE1_9EURY</name>
<gene>
    <name evidence="2" type="ORF">EWF95_09690</name>
</gene>
<sequence>MGLKGAAGRRTRTLTRAKLSSAHQKSEISGDDASTAGVSNANDEERSESREPSRRGLSR</sequence>